<organism evidence="13 14">
    <name type="scientific">Ridgeia piscesae</name>
    <name type="common">Tubeworm</name>
    <dbReference type="NCBI Taxonomy" id="27915"/>
    <lineage>
        <taxon>Eukaryota</taxon>
        <taxon>Metazoa</taxon>
        <taxon>Spiralia</taxon>
        <taxon>Lophotrochozoa</taxon>
        <taxon>Annelida</taxon>
        <taxon>Polychaeta</taxon>
        <taxon>Sedentaria</taxon>
        <taxon>Canalipalpata</taxon>
        <taxon>Sabellida</taxon>
        <taxon>Siboglinidae</taxon>
        <taxon>Ridgeia</taxon>
    </lineage>
</organism>
<evidence type="ECO:0000256" key="3">
    <source>
        <dbReference type="ARBA" id="ARBA00022729"/>
    </source>
</evidence>
<evidence type="ECO:0000256" key="9">
    <source>
        <dbReference type="PIRSR" id="PIRSR600720-2"/>
    </source>
</evidence>
<feature type="binding site" evidence="9">
    <location>
        <position position="107"/>
    </location>
    <ligand>
        <name>Cu(2+)</name>
        <dbReference type="ChEBI" id="CHEBI:29036"/>
        <label>1</label>
        <note>catalytic</note>
    </ligand>
</feature>
<evidence type="ECO:0000256" key="5">
    <source>
        <dbReference type="ARBA" id="ARBA00023157"/>
    </source>
</evidence>
<evidence type="ECO:0000256" key="4">
    <source>
        <dbReference type="ARBA" id="ARBA00022737"/>
    </source>
</evidence>
<protein>
    <recommendedName>
        <fullName evidence="1">peptidylamidoglycolate lyase</fullName>
        <ecNumber evidence="1">4.3.2.5</ecNumber>
    </recommendedName>
</protein>
<feature type="repeat" description="NHL" evidence="11">
    <location>
        <begin position="223"/>
        <end position="254"/>
    </location>
</feature>
<dbReference type="PRINTS" id="PR00790">
    <property type="entry name" value="PAMONOXGNASE"/>
</dbReference>
<feature type="binding site" evidence="8">
    <location>
        <position position="243"/>
    </location>
    <ligand>
        <name>a protein</name>
        <dbReference type="ChEBI" id="CHEBI:16541"/>
    </ligand>
    <ligandPart>
        <name>C-terminal Xaa-(2S)-2-hydroxyglycine residue</name>
        <dbReference type="ChEBI" id="CHEBI:142768"/>
    </ligandPart>
</feature>
<evidence type="ECO:0000256" key="7">
    <source>
        <dbReference type="ARBA" id="ARBA00023239"/>
    </source>
</evidence>
<feature type="repeat" description="NHL" evidence="11">
    <location>
        <begin position="364"/>
        <end position="400"/>
    </location>
</feature>
<sequence>MAACTCVARVLAVVVLVTAQMVVGRNKAADSATENSNDNEQLRELLGTLENYQYMLCYVVGQDTDSDALYEDYFDNYPEPELVKQGHIKSVANWPKQPLDIGQVVGLAIDGSGRPVLFHRAGREWEANSFDENTNKFQKKGDGAIKDPTVSILNQTDGRLLKAWGENMFYLPHGLAIDSEGNYWMTDVALHQVLKFEGVATEPSLTLGQAFEPATSNDDKTRFCKPTDVAVASSGEVFVSDGYCNSRIVKFDKDGKYLGQMGDGEFNIPHGIALAEDHDILCVADRENLRVLCLNAGLKHPERFGEFDRVYSSEVVGPIYGIAYSPKDHLLYAVNGPTTEGQPRVITIDLTASERSSAIAVWWPDQEGFLSPHDIAVSPDGKTVYVGEVEPHRVWKFDVERP</sequence>
<dbReference type="EMBL" id="JAODUO010000510">
    <property type="protein sequence ID" value="KAK2179139.1"/>
    <property type="molecule type" value="Genomic_DNA"/>
</dbReference>
<feature type="disulfide bond" evidence="10">
    <location>
        <begin position="224"/>
        <end position="244"/>
    </location>
</feature>
<dbReference type="GO" id="GO:0005576">
    <property type="term" value="C:extracellular region"/>
    <property type="evidence" value="ECO:0007669"/>
    <property type="project" value="TreeGrafter"/>
</dbReference>
<feature type="disulfide bond" evidence="10">
    <location>
        <begin position="282"/>
        <end position="293"/>
    </location>
</feature>
<dbReference type="AlphaFoldDB" id="A0AAD9NTS7"/>
<feature type="binding site" evidence="9">
    <location>
        <position position="175"/>
    </location>
    <ligand>
        <name>Ca(2+)</name>
        <dbReference type="ChEBI" id="CHEBI:29108"/>
        <note>structural</note>
    </ligand>
</feature>
<keyword evidence="2 9" id="KW-0479">Metal-binding</keyword>
<dbReference type="InterPro" id="IPR001258">
    <property type="entry name" value="NHL_repeat"/>
</dbReference>
<dbReference type="GO" id="GO:0006518">
    <property type="term" value="P:peptide metabolic process"/>
    <property type="evidence" value="ECO:0007669"/>
    <property type="project" value="InterPro"/>
</dbReference>
<keyword evidence="4" id="KW-0677">Repeat</keyword>
<dbReference type="PANTHER" id="PTHR10680:SF36">
    <property type="entry name" value="PEPTIDYL-ALPHA-HYDROXYGLYCINE ALPHA-AMIDATING LYASE 1"/>
    <property type="match status" value="1"/>
</dbReference>
<comment type="cofactor">
    <cofactor evidence="9">
        <name>Zn(2+)</name>
        <dbReference type="ChEBI" id="CHEBI:29105"/>
    </cofactor>
    <text evidence="9">Binds one Zn(2+) ion per subunit.</text>
</comment>
<feature type="binding site" evidence="8">
    <location>
        <position position="286"/>
    </location>
    <ligand>
        <name>a protein</name>
        <dbReference type="ChEBI" id="CHEBI:16541"/>
    </ligand>
    <ligandPart>
        <name>C-terminal Xaa-(2S)-2-hydroxyglycine residue</name>
        <dbReference type="ChEBI" id="CHEBI:142768"/>
    </ligandPart>
</feature>
<gene>
    <name evidence="13" type="ORF">NP493_510g01023</name>
</gene>
<feature type="binding site" evidence="9">
    <location>
        <position position="374"/>
    </location>
    <ligand>
        <name>Ca(2+)</name>
        <dbReference type="ChEBI" id="CHEBI:29108"/>
        <note>structural</note>
    </ligand>
</feature>
<accession>A0AAD9NTS7</accession>
<feature type="chain" id="PRO_5041970635" description="peptidylamidoglycolate lyase" evidence="12">
    <location>
        <begin position="20"/>
        <end position="402"/>
    </location>
</feature>
<dbReference type="GO" id="GO:0016020">
    <property type="term" value="C:membrane"/>
    <property type="evidence" value="ECO:0007669"/>
    <property type="project" value="InterPro"/>
</dbReference>
<keyword evidence="5 10" id="KW-1015">Disulfide bond</keyword>
<evidence type="ECO:0000256" key="12">
    <source>
        <dbReference type="SAM" id="SignalP"/>
    </source>
</evidence>
<keyword evidence="3 12" id="KW-0732">Signal</keyword>
<feature type="binding site" evidence="8">
    <location>
        <position position="120"/>
    </location>
    <ligand>
        <name>a protein</name>
        <dbReference type="ChEBI" id="CHEBI:16541"/>
    </ligand>
    <ligandPart>
        <name>C-terminal Xaa-(2S)-2-hydroxyglycine residue</name>
        <dbReference type="ChEBI" id="CHEBI:142768"/>
    </ligandPart>
</feature>
<evidence type="ECO:0000256" key="11">
    <source>
        <dbReference type="PROSITE-ProRule" id="PRU00504"/>
    </source>
</evidence>
<dbReference type="CDD" id="cd14958">
    <property type="entry name" value="NHL_PAL_like"/>
    <property type="match status" value="1"/>
</dbReference>
<keyword evidence="14" id="KW-1185">Reference proteome</keyword>
<dbReference type="PANTHER" id="PTHR10680">
    <property type="entry name" value="PEPTIDYL-GLYCINE ALPHA-AMIDATING MONOOXYGENASE"/>
    <property type="match status" value="1"/>
</dbReference>
<name>A0AAD9NTS7_RIDPI</name>
<keyword evidence="7" id="KW-0456">Lyase</keyword>
<proteinExistence type="predicted"/>
<dbReference type="PROSITE" id="PS51125">
    <property type="entry name" value="NHL"/>
    <property type="match status" value="2"/>
</dbReference>
<evidence type="ECO:0000256" key="2">
    <source>
        <dbReference type="ARBA" id="ARBA00022723"/>
    </source>
</evidence>
<feature type="binding site" evidence="9">
    <location>
        <position position="373"/>
    </location>
    <ligand>
        <name>Zn(2+)</name>
        <dbReference type="ChEBI" id="CHEBI:29105"/>
        <note>catalytic</note>
    </ligand>
</feature>
<dbReference type="Gene3D" id="2.120.10.30">
    <property type="entry name" value="TolB, C-terminal domain"/>
    <property type="match status" value="1"/>
</dbReference>
<keyword evidence="9" id="KW-0862">Zinc</keyword>
<evidence type="ECO:0000313" key="13">
    <source>
        <dbReference type="EMBL" id="KAK2179139.1"/>
    </source>
</evidence>
<dbReference type="GO" id="GO:0004598">
    <property type="term" value="F:peptidylamidoglycolate lyase activity"/>
    <property type="evidence" value="ECO:0007669"/>
    <property type="project" value="UniProtKB-EC"/>
</dbReference>
<dbReference type="Pfam" id="PF01436">
    <property type="entry name" value="NHL"/>
    <property type="match status" value="3"/>
</dbReference>
<feature type="signal peptide" evidence="12">
    <location>
        <begin position="1"/>
        <end position="19"/>
    </location>
</feature>
<feature type="binding site" evidence="9">
    <location>
        <position position="270"/>
    </location>
    <ligand>
        <name>Zn(2+)</name>
        <dbReference type="ChEBI" id="CHEBI:29105"/>
        <note>catalytic</note>
    </ligand>
</feature>
<reference evidence="13" key="1">
    <citation type="journal article" date="2023" name="Mol. Biol. Evol.">
        <title>Third-Generation Sequencing Reveals the Adaptive Role of the Epigenome in Three Deep-Sea Polychaetes.</title>
        <authorList>
            <person name="Perez M."/>
            <person name="Aroh O."/>
            <person name="Sun Y."/>
            <person name="Lan Y."/>
            <person name="Juniper S.K."/>
            <person name="Young C.R."/>
            <person name="Angers B."/>
            <person name="Qian P.Y."/>
        </authorList>
    </citation>
    <scope>NUCLEOTIDE SEQUENCE</scope>
    <source>
        <strain evidence="13">R07B-5</strain>
    </source>
</reference>
<evidence type="ECO:0000256" key="6">
    <source>
        <dbReference type="ARBA" id="ARBA00023180"/>
    </source>
</evidence>
<dbReference type="InterPro" id="IPR000720">
    <property type="entry name" value="PHM/PAL"/>
</dbReference>
<comment type="caution">
    <text evidence="13">The sequence shown here is derived from an EMBL/GenBank/DDBJ whole genome shotgun (WGS) entry which is preliminary data.</text>
</comment>
<evidence type="ECO:0000256" key="10">
    <source>
        <dbReference type="PIRSR" id="PIRSR600720-3"/>
    </source>
</evidence>
<keyword evidence="6" id="KW-0325">Glycoprotein</keyword>
<dbReference type="Proteomes" id="UP001209878">
    <property type="component" value="Unassembled WGS sequence"/>
</dbReference>
<keyword evidence="9" id="KW-0106">Calcium</keyword>
<dbReference type="GO" id="GO:0046872">
    <property type="term" value="F:metal ion binding"/>
    <property type="evidence" value="ECO:0007669"/>
    <property type="project" value="UniProtKB-KW"/>
</dbReference>
<evidence type="ECO:0000256" key="8">
    <source>
        <dbReference type="PIRSR" id="PIRSR600720-1"/>
    </source>
</evidence>
<evidence type="ECO:0000256" key="1">
    <source>
        <dbReference type="ARBA" id="ARBA00012343"/>
    </source>
</evidence>
<dbReference type="InterPro" id="IPR011042">
    <property type="entry name" value="6-blade_b-propeller_TolB-like"/>
</dbReference>
<evidence type="ECO:0000313" key="14">
    <source>
        <dbReference type="Proteomes" id="UP001209878"/>
    </source>
</evidence>
<feature type="binding site" evidence="9">
    <location>
        <position position="173"/>
    </location>
    <ligand>
        <name>Zn(2+)</name>
        <dbReference type="ChEBI" id="CHEBI:29105"/>
        <note>catalytic</note>
    </ligand>
</feature>
<dbReference type="EC" id="4.3.2.5" evidence="1"/>
<dbReference type="SUPFAM" id="SSF63829">
    <property type="entry name" value="Calcium-dependent phosphotriesterase"/>
    <property type="match status" value="1"/>
</dbReference>